<reference evidence="3 4" key="1">
    <citation type="submission" date="2024-03" db="EMBL/GenBank/DDBJ databases">
        <title>Complete genome sequence of the green alga Chloropicon roscoffensis RCC1871.</title>
        <authorList>
            <person name="Lemieux C."/>
            <person name="Pombert J.-F."/>
            <person name="Otis C."/>
            <person name="Turmel M."/>
        </authorList>
    </citation>
    <scope>NUCLEOTIDE SEQUENCE [LARGE SCALE GENOMIC DNA]</scope>
    <source>
        <strain evidence="3 4">RCC1871</strain>
    </source>
</reference>
<sequence>MTSFVKSAAIAAAATLMLAGPALAAQKCTEYAFQSNDLKVDKPFDHLEIASINVGDMTRIADVIVTTKLLVKQFNGVKLSVDVLPPDGAKGVPEKTVVLKNELRNNPNFLFDHMKPLKLKVEWRDDAELTLGEALEGMKQKEVKAAKKDFVTIVARPDTSLAHFVRGMSANAGSGGSRGTWELRVENKSFRNREHVRLLNWDLTLCSEEAQATANEAALSDFVFTEGEGEGDDVIFRHVVGSNIGRIGSNVGRLGAGLPRLGAGLPRLGAGLPRLGAGLPRLGGQGGRLFGRLGGEGGLFSRSSEASAEETQQSGGLLSRLRPQALVQQPTNGRFRVFRLWRRTDGAEAEGALTELEPEAELPELN</sequence>
<organism evidence="3 4">
    <name type="scientific">Chloropicon roscoffensis</name>
    <dbReference type="NCBI Taxonomy" id="1461544"/>
    <lineage>
        <taxon>Eukaryota</taxon>
        <taxon>Viridiplantae</taxon>
        <taxon>Chlorophyta</taxon>
        <taxon>Chloropicophyceae</taxon>
        <taxon>Chloropicales</taxon>
        <taxon>Chloropicaceae</taxon>
        <taxon>Chloropicon</taxon>
    </lineage>
</organism>
<keyword evidence="4" id="KW-1185">Reference proteome</keyword>
<name>A0AAX4P0Y9_9CHLO</name>
<evidence type="ECO:0000313" key="4">
    <source>
        <dbReference type="Proteomes" id="UP001472866"/>
    </source>
</evidence>
<proteinExistence type="predicted"/>
<evidence type="ECO:0000256" key="1">
    <source>
        <dbReference type="SAM" id="MobiDB-lite"/>
    </source>
</evidence>
<dbReference type="Proteomes" id="UP001472866">
    <property type="component" value="Chromosome 02"/>
</dbReference>
<feature type="region of interest" description="Disordered" evidence="1">
    <location>
        <begin position="300"/>
        <end position="322"/>
    </location>
</feature>
<feature type="chain" id="PRO_5043825338" evidence="2">
    <location>
        <begin position="25"/>
        <end position="366"/>
    </location>
</feature>
<gene>
    <name evidence="3" type="ORF">HKI87_02g11300</name>
</gene>
<dbReference type="EMBL" id="CP151502">
    <property type="protein sequence ID" value="WZN59604.1"/>
    <property type="molecule type" value="Genomic_DNA"/>
</dbReference>
<dbReference type="AlphaFoldDB" id="A0AAX4P0Y9"/>
<feature type="signal peptide" evidence="2">
    <location>
        <begin position="1"/>
        <end position="24"/>
    </location>
</feature>
<evidence type="ECO:0000256" key="2">
    <source>
        <dbReference type="SAM" id="SignalP"/>
    </source>
</evidence>
<accession>A0AAX4P0Y9</accession>
<protein>
    <submittedName>
        <fullName evidence="3">Uncharacterized protein</fullName>
    </submittedName>
</protein>
<keyword evidence="2" id="KW-0732">Signal</keyword>
<evidence type="ECO:0000313" key="3">
    <source>
        <dbReference type="EMBL" id="WZN59604.1"/>
    </source>
</evidence>